<sequence>MSAADFESEKGPTDKRREKISTFNHMTAGELIDKLMPANRLMRGGQASSLYLPLPLVFIIVSVGRFQREGGVGGCGLPSHMRRRVDV</sequence>
<protein>
    <submittedName>
        <fullName evidence="1">Uncharacterized protein</fullName>
    </submittedName>
</protein>
<dbReference type="EMBL" id="BPLQ01007705">
    <property type="protein sequence ID" value="GIY31634.1"/>
    <property type="molecule type" value="Genomic_DNA"/>
</dbReference>
<organism evidence="1 2">
    <name type="scientific">Caerostris darwini</name>
    <dbReference type="NCBI Taxonomy" id="1538125"/>
    <lineage>
        <taxon>Eukaryota</taxon>
        <taxon>Metazoa</taxon>
        <taxon>Ecdysozoa</taxon>
        <taxon>Arthropoda</taxon>
        <taxon>Chelicerata</taxon>
        <taxon>Arachnida</taxon>
        <taxon>Araneae</taxon>
        <taxon>Araneomorphae</taxon>
        <taxon>Entelegynae</taxon>
        <taxon>Araneoidea</taxon>
        <taxon>Araneidae</taxon>
        <taxon>Caerostris</taxon>
    </lineage>
</organism>
<proteinExistence type="predicted"/>
<evidence type="ECO:0000313" key="1">
    <source>
        <dbReference type="EMBL" id="GIY31634.1"/>
    </source>
</evidence>
<dbReference type="AlphaFoldDB" id="A0AAV4SE78"/>
<evidence type="ECO:0000313" key="2">
    <source>
        <dbReference type="Proteomes" id="UP001054837"/>
    </source>
</evidence>
<comment type="caution">
    <text evidence="1">The sequence shown here is derived from an EMBL/GenBank/DDBJ whole genome shotgun (WGS) entry which is preliminary data.</text>
</comment>
<dbReference type="Proteomes" id="UP001054837">
    <property type="component" value="Unassembled WGS sequence"/>
</dbReference>
<keyword evidence="2" id="KW-1185">Reference proteome</keyword>
<reference evidence="1 2" key="1">
    <citation type="submission" date="2021-06" db="EMBL/GenBank/DDBJ databases">
        <title>Caerostris darwini draft genome.</title>
        <authorList>
            <person name="Kono N."/>
            <person name="Arakawa K."/>
        </authorList>
    </citation>
    <scope>NUCLEOTIDE SEQUENCE [LARGE SCALE GENOMIC DNA]</scope>
</reference>
<gene>
    <name evidence="1" type="ORF">CDAR_436571</name>
</gene>
<name>A0AAV4SE78_9ARAC</name>
<accession>A0AAV4SE78</accession>